<keyword evidence="1" id="KW-0675">Receptor</keyword>
<dbReference type="OrthoDB" id="1435597at2759"/>
<dbReference type="Gene3D" id="1.20.5.170">
    <property type="match status" value="1"/>
</dbReference>
<gene>
    <name evidence="1" type="ORF">CJ030_MR8G006482</name>
</gene>
<keyword evidence="2" id="KW-1185">Reference proteome</keyword>
<accession>A0A6A1UPH5</accession>
<dbReference type="AlphaFoldDB" id="A0A6A1UPH5"/>
<evidence type="ECO:0000313" key="2">
    <source>
        <dbReference type="Proteomes" id="UP000516437"/>
    </source>
</evidence>
<organism evidence="1 2">
    <name type="scientific">Morella rubra</name>
    <name type="common">Chinese bayberry</name>
    <dbReference type="NCBI Taxonomy" id="262757"/>
    <lineage>
        <taxon>Eukaryota</taxon>
        <taxon>Viridiplantae</taxon>
        <taxon>Streptophyta</taxon>
        <taxon>Embryophyta</taxon>
        <taxon>Tracheophyta</taxon>
        <taxon>Spermatophyta</taxon>
        <taxon>Magnoliopsida</taxon>
        <taxon>eudicotyledons</taxon>
        <taxon>Gunneridae</taxon>
        <taxon>Pentapetalae</taxon>
        <taxon>rosids</taxon>
        <taxon>fabids</taxon>
        <taxon>Fagales</taxon>
        <taxon>Myricaceae</taxon>
        <taxon>Morella</taxon>
    </lineage>
</organism>
<name>A0A6A1UPH5_9ROSI</name>
<reference evidence="1 2" key="1">
    <citation type="journal article" date="2019" name="Plant Biotechnol. J.">
        <title>The red bayberry genome and genetic basis of sex determination.</title>
        <authorList>
            <person name="Jia H.M."/>
            <person name="Jia H.J."/>
            <person name="Cai Q.L."/>
            <person name="Wang Y."/>
            <person name="Zhao H.B."/>
            <person name="Yang W.F."/>
            <person name="Wang G.Y."/>
            <person name="Li Y.H."/>
            <person name="Zhan D.L."/>
            <person name="Shen Y.T."/>
            <person name="Niu Q.F."/>
            <person name="Chang L."/>
            <person name="Qiu J."/>
            <person name="Zhao L."/>
            <person name="Xie H.B."/>
            <person name="Fu W.Y."/>
            <person name="Jin J."/>
            <person name="Li X.W."/>
            <person name="Jiao Y."/>
            <person name="Zhou C.C."/>
            <person name="Tu T."/>
            <person name="Chai C.Y."/>
            <person name="Gao J.L."/>
            <person name="Fan L.J."/>
            <person name="van de Weg E."/>
            <person name="Wang J.Y."/>
            <person name="Gao Z.S."/>
        </authorList>
    </citation>
    <scope>NUCLEOTIDE SEQUENCE [LARGE SCALE GENOMIC DNA]</scope>
    <source>
        <tissue evidence="1">Leaves</tissue>
    </source>
</reference>
<proteinExistence type="predicted"/>
<dbReference type="EMBL" id="RXIC02000026">
    <property type="protein sequence ID" value="KAB1201728.1"/>
    <property type="molecule type" value="Genomic_DNA"/>
</dbReference>
<sequence>MDSIQGVLTLRMHTPDSELKRKFVKRWSTLTAANKADDGSIRLNTYVACSKERKMQYTADLEHKAQTLQIENITLSNEVAKLQVGI</sequence>
<comment type="caution">
    <text evidence="1">The sequence shown here is derived from an EMBL/GenBank/DDBJ whole genome shotgun (WGS) entry which is preliminary data.</text>
</comment>
<dbReference type="Proteomes" id="UP000516437">
    <property type="component" value="Chromosome 8"/>
</dbReference>
<evidence type="ECO:0000313" key="1">
    <source>
        <dbReference type="EMBL" id="KAB1201728.1"/>
    </source>
</evidence>
<protein>
    <submittedName>
        <fullName evidence="1">Glutamate receptor 3.3</fullName>
    </submittedName>
</protein>